<feature type="compositionally biased region" description="Basic residues" evidence="5">
    <location>
        <begin position="1070"/>
        <end position="1080"/>
    </location>
</feature>
<feature type="compositionally biased region" description="Basic residues" evidence="5">
    <location>
        <begin position="394"/>
        <end position="415"/>
    </location>
</feature>
<feature type="compositionally biased region" description="Low complexity" evidence="5">
    <location>
        <begin position="23"/>
        <end position="32"/>
    </location>
</feature>
<dbReference type="InterPro" id="IPR001841">
    <property type="entry name" value="Znf_RING"/>
</dbReference>
<feature type="compositionally biased region" description="Basic and acidic residues" evidence="5">
    <location>
        <begin position="1295"/>
        <end position="1312"/>
    </location>
</feature>
<feature type="compositionally biased region" description="Acidic residues" evidence="5">
    <location>
        <begin position="652"/>
        <end position="672"/>
    </location>
</feature>
<feature type="domain" description="PHD-type" evidence="6">
    <location>
        <begin position="225"/>
        <end position="275"/>
    </location>
</feature>
<dbReference type="InterPro" id="IPR019787">
    <property type="entry name" value="Znf_PHD-finger"/>
</dbReference>
<feature type="compositionally biased region" description="Polar residues" evidence="5">
    <location>
        <begin position="869"/>
        <end position="879"/>
    </location>
</feature>
<feature type="compositionally biased region" description="Polar residues" evidence="5">
    <location>
        <begin position="1005"/>
        <end position="1017"/>
    </location>
</feature>
<feature type="compositionally biased region" description="Polar residues" evidence="5">
    <location>
        <begin position="937"/>
        <end position="946"/>
    </location>
</feature>
<evidence type="ECO:0000259" key="7">
    <source>
        <dbReference type="PROSITE" id="PS50089"/>
    </source>
</evidence>
<dbReference type="SMART" id="SM00249">
    <property type="entry name" value="PHD"/>
    <property type="match status" value="1"/>
</dbReference>
<dbReference type="CDD" id="cd16635">
    <property type="entry name" value="mRING-HC-C3HC3D_PHRF1"/>
    <property type="match status" value="1"/>
</dbReference>
<feature type="compositionally biased region" description="Basic and acidic residues" evidence="5">
    <location>
        <begin position="1207"/>
        <end position="1230"/>
    </location>
</feature>
<feature type="compositionally biased region" description="Polar residues" evidence="5">
    <location>
        <begin position="895"/>
        <end position="911"/>
    </location>
</feature>
<dbReference type="RefSeq" id="XP_028155148.1">
    <property type="nucleotide sequence ID" value="XM_028299347.1"/>
</dbReference>
<dbReference type="SUPFAM" id="SSF57903">
    <property type="entry name" value="FYVE/PHD zinc finger"/>
    <property type="match status" value="1"/>
</dbReference>
<keyword evidence="1" id="KW-0479">Metal-binding</keyword>
<protein>
    <submittedName>
        <fullName evidence="8">PHD and RING finger domain-containing protein 1</fullName>
    </submittedName>
</protein>
<feature type="compositionally biased region" description="Polar residues" evidence="5">
    <location>
        <begin position="1450"/>
        <end position="1459"/>
    </location>
</feature>
<keyword evidence="2 4" id="KW-0863">Zinc-finger</keyword>
<dbReference type="Gene3D" id="2.30.30.1150">
    <property type="match status" value="1"/>
</dbReference>
<feature type="compositionally biased region" description="Basic and acidic residues" evidence="5">
    <location>
        <begin position="952"/>
        <end position="975"/>
    </location>
</feature>
<feature type="compositionally biased region" description="Low complexity" evidence="5">
    <location>
        <begin position="1328"/>
        <end position="1352"/>
    </location>
</feature>
<feature type="region of interest" description="Disordered" evidence="5">
    <location>
        <begin position="850"/>
        <end position="1524"/>
    </location>
</feature>
<dbReference type="PANTHER" id="PTHR12618">
    <property type="entry name" value="PHD AND RING FINGER DOMAIN-CONTAINING PROTEIN 1"/>
    <property type="match status" value="1"/>
</dbReference>
<dbReference type="SMART" id="SM00184">
    <property type="entry name" value="RING"/>
    <property type="match status" value="1"/>
</dbReference>
<dbReference type="CDD" id="cd15545">
    <property type="entry name" value="PHD_BAZ2A_like"/>
    <property type="match status" value="1"/>
</dbReference>
<feature type="compositionally biased region" description="Basic and acidic residues" evidence="5">
    <location>
        <begin position="1238"/>
        <end position="1252"/>
    </location>
</feature>
<dbReference type="OrthoDB" id="1935339at2759"/>
<feature type="compositionally biased region" description="Acidic residues" evidence="5">
    <location>
        <begin position="1138"/>
        <end position="1154"/>
    </location>
</feature>
<sequence>MSSSEDSDAGPKRKRKVRQLEDSPSASTSSGSPILANSSHSQRVKRKSKRYRIDSSEDSDGSPILTNSRKRMRRVSSGSESDSSSDGSDIAQTRHGRSRQLMSDSESSQWETDFSDQEDSKAPKNDTQAKTKLDSDSELSDGQSEKCPICLVSFKLQEIGTPESCDHTFCLECIQEWSKNMNTCPVDRQEYRLILVRDHLNGKVTRQIPVEHTVLSNGIELVDDLTYCEICGSGDNEDRMLLCDGCDLGFHLYCLTPPLTDVPAGYWYCNGCTYEEDLLELSDELIELEHLDFFRRRTRASSAPRTPRIMPRTRQTERIRRRVETNRYQSSASQPLRENSSNSNQVTTRENSNRSNRVTSTTTSRTRRRRRRKVKVRTVYVIDEVTGETVAVQKRMKRKSRKKSRKSVPKPKTVKTRLAQQLGMCGPRSVPQNLPDVKIPNRASTASSNISGIRYSAGIPTLDLFGHNDDLDYFTDEENYSVGSQFLTRRAPTRSDAATMRRTIRQKNVLVPEVVSSTSDLLDSILTSQEQLYARNASYSIDSTGKFKIEAKSKSNNYIDVTKEQVKGKETPYYNPNRNRYNQNQNYRPYNRYQRPGNNYYNSNNQNNYYNAEASSSMNYSNNFSNDGQDNDFPQDYSRRTLCATSEPNAEEKEEEQEESNQNDESELDIYSDIETVTTSKAEDRSSYRPLSPPPMPNISGMMEDENNDSENDMVIDDEKLQEQENQNEYGKEETTVTSTVGSNQEMEPEMDTFSPTVPTASNEIQSGAVQSSSLENISKSYQYYNDDDSDDGCPNANIYSRESTKPPQEEDPDSDDGCPNFSIYSKESKTMALYSGITLGPEISTPLDYQVGEISSSPQKQESELGSGATSEPLNSDQLYDPEQIFDEPEENGDQLSQKMDEMSVQQTNENPEESDSHLPQELSQIYDPEKDTASPIHNSSQAGDSSVLDHTYDPENCIRSEETLNTDAEKTLDPDQGYDPENIYEENSNSNEKDVDIEKAIYQFNSQNADTSGISTGDRYDPALPFDDDADADSKRDSDNDTQNEGNTTVIPNNEIVTNQPQSDKKSKSAKSKRKSKSKGNTLYSDSEDDENIVKKGANSFGVTDINEMTEDISEEERSYTPCLDEKSQKQGLEGLETELISDEDRNDFDEAQELKTVSDGDALEINAKESELDLARPEDYEEGEIVDKNKDKDVPNEEPEVESEAEKSPKEATPELKTTERKKKDASKSPAVDKGGNKENEESGKDASFKRLSKSSKGRNYRDKEKRPSDSRNRSRTPDREYNKKEKRREKRKELERYNVRAIIADKPRPLIAKDQFGRDIRNTPSRSRSRSYTPPPRSASRPVRSPSKTIRRSPSRSRRSLSKRKSPSKERSRKTRKARSYRSGSRSRSPGKKRDAQKPKKRKRSTSRFRKRKPDGRSKKRRPGSRNRRRSRTPVRRARERVDWTPMSQPHASPSWTPPRLMENPQILRNDLTVTVNNAAKKKKDKRKKDRRNRGDTLESRQRKRRHERERTPPPSKEVFASGDNILVSVSFNNENERRDVTTRDKRNNVEGAKKRKKKRTRKDLTGVKPIAIIDLAKSPFRELTPSPKQVIILTDSDNDENVMMRNGQGGICDSSQQVASPERGIGPKTPPEPQVKFSLAAKPPQIRAINNPLHDPEDIETNVQKEMGSRISPGVHKGPNTPPEPPNSPPSSPDAYDPFEPTKSRSPTPEPQLLGIKDSLESIDSRAAIDLLEKSMNPMPETTKSLTPPLADIQPADSQSSVQIITPDSNLGKSPERPQIQTVQQPSKPVAQTIPFSSVPTPIILATPSVATIPTRINILNTTVISPPVASPIPQRIVLPNIIKSGIVKISPTKPTVKTNPIKPIQKTTKSTRKRTTNGSLDDIVLDFDSPYSPGSSDYEDLFEPPSEIVTKPMIKGKTKSHASAFDALFGSPSYSKKKKYTKKANPKTKTVGVKLDEDCLKILDDLPNSAVEMQVKDKFLKKLNRQERVVDEVKLVLKPHYNKKRINKEEYKDIMRRSVPKICHNRSGEINPTKIKNLIEAYVRKVRHSKKVTSSSSVNPQKI</sequence>
<feature type="compositionally biased region" description="Acidic residues" evidence="5">
    <location>
        <begin position="885"/>
        <end position="894"/>
    </location>
</feature>
<feature type="region of interest" description="Disordered" evidence="5">
    <location>
        <begin position="1539"/>
        <end position="1567"/>
    </location>
</feature>
<dbReference type="Pfam" id="PF13639">
    <property type="entry name" value="zf-RING_2"/>
    <property type="match status" value="1"/>
</dbReference>
<gene>
    <name evidence="8" type="primary">LOC114348880</name>
</gene>
<dbReference type="PROSITE" id="PS50016">
    <property type="entry name" value="ZF_PHD_2"/>
    <property type="match status" value="1"/>
</dbReference>
<dbReference type="InterPro" id="IPR001965">
    <property type="entry name" value="Znf_PHD"/>
</dbReference>
<evidence type="ECO:0000256" key="1">
    <source>
        <dbReference type="ARBA" id="ARBA00022723"/>
    </source>
</evidence>
<dbReference type="InterPro" id="IPR017907">
    <property type="entry name" value="Znf_RING_CS"/>
</dbReference>
<feature type="compositionally biased region" description="Basic residues" evidence="5">
    <location>
        <begin position="1484"/>
        <end position="1496"/>
    </location>
</feature>
<feature type="compositionally biased region" description="Basic and acidic residues" evidence="5">
    <location>
        <begin position="1118"/>
        <end position="1131"/>
    </location>
</feature>
<dbReference type="PROSITE" id="PS50089">
    <property type="entry name" value="ZF_RING_2"/>
    <property type="match status" value="1"/>
</dbReference>
<organism evidence="8">
    <name type="scientific">Diabrotica virgifera virgifera</name>
    <name type="common">western corn rootworm</name>
    <dbReference type="NCBI Taxonomy" id="50390"/>
    <lineage>
        <taxon>Eukaryota</taxon>
        <taxon>Metazoa</taxon>
        <taxon>Ecdysozoa</taxon>
        <taxon>Arthropoda</taxon>
        <taxon>Hexapoda</taxon>
        <taxon>Insecta</taxon>
        <taxon>Pterygota</taxon>
        <taxon>Neoptera</taxon>
        <taxon>Endopterygota</taxon>
        <taxon>Coleoptera</taxon>
        <taxon>Polyphaga</taxon>
        <taxon>Cucujiformia</taxon>
        <taxon>Chrysomeloidea</taxon>
        <taxon>Chrysomelidae</taxon>
        <taxon>Galerucinae</taxon>
        <taxon>Diabroticina</taxon>
        <taxon>Diabroticites</taxon>
        <taxon>Diabrotica</taxon>
    </lineage>
</organism>
<feature type="region of interest" description="Disordered" evidence="5">
    <location>
        <begin position="300"/>
        <end position="373"/>
    </location>
</feature>
<feature type="compositionally biased region" description="Basic residues" evidence="5">
    <location>
        <begin position="1403"/>
        <end position="1443"/>
    </location>
</feature>
<feature type="region of interest" description="Disordered" evidence="5">
    <location>
        <begin position="568"/>
        <end position="610"/>
    </location>
</feature>
<feature type="compositionally biased region" description="Polar residues" evidence="5">
    <location>
        <begin position="736"/>
        <end position="746"/>
    </location>
</feature>
<evidence type="ECO:0000313" key="8">
    <source>
        <dbReference type="RefSeq" id="XP_028155148.1"/>
    </source>
</evidence>
<feature type="compositionally biased region" description="Basic and acidic residues" evidence="5">
    <location>
        <begin position="1263"/>
        <end position="1287"/>
    </location>
</feature>
<dbReference type="InterPro" id="IPR011011">
    <property type="entry name" value="Znf_FYVE_PHD"/>
</dbReference>
<feature type="compositionally biased region" description="Basic and acidic residues" evidence="5">
    <location>
        <begin position="118"/>
        <end position="135"/>
    </location>
</feature>
<feature type="compositionally biased region" description="Basic and acidic residues" evidence="5">
    <location>
        <begin position="1539"/>
        <end position="1557"/>
    </location>
</feature>
<feature type="region of interest" description="Disordered" evidence="5">
    <location>
        <begin position="646"/>
        <end position="824"/>
    </location>
</feature>
<keyword evidence="3" id="KW-0862">Zinc</keyword>
<feature type="compositionally biased region" description="Basic residues" evidence="5">
    <location>
        <begin position="1353"/>
        <end position="1384"/>
    </location>
</feature>
<feature type="compositionally biased region" description="Polar residues" evidence="5">
    <location>
        <begin position="100"/>
        <end position="112"/>
    </location>
</feature>
<feature type="region of interest" description="Disordered" evidence="5">
    <location>
        <begin position="1615"/>
        <end position="1721"/>
    </location>
</feature>
<dbReference type="FunCoup" id="A0A6P7HBY7">
    <property type="interactions" value="641"/>
</dbReference>
<feature type="compositionally biased region" description="Polar residues" evidence="5">
    <location>
        <begin position="1045"/>
        <end position="1064"/>
    </location>
</feature>
<dbReference type="InterPro" id="IPR019786">
    <property type="entry name" value="Zinc_finger_PHD-type_CS"/>
</dbReference>
<feature type="compositionally biased region" description="Low complexity" evidence="5">
    <location>
        <begin position="572"/>
        <end position="610"/>
    </location>
</feature>
<feature type="compositionally biased region" description="Low complexity" evidence="5">
    <location>
        <begin position="76"/>
        <end position="89"/>
    </location>
</feature>
<feature type="compositionally biased region" description="Pro residues" evidence="5">
    <location>
        <begin position="1685"/>
        <end position="1697"/>
    </location>
</feature>
<evidence type="ECO:0000259" key="6">
    <source>
        <dbReference type="PROSITE" id="PS50016"/>
    </source>
</evidence>
<evidence type="ECO:0000256" key="4">
    <source>
        <dbReference type="PROSITE-ProRule" id="PRU00175"/>
    </source>
</evidence>
<feature type="compositionally biased region" description="Basic and acidic residues" evidence="5">
    <location>
        <begin position="314"/>
        <end position="325"/>
    </location>
</feature>
<feature type="region of interest" description="Disordered" evidence="5">
    <location>
        <begin position="1"/>
        <end position="143"/>
    </location>
</feature>
<accession>A0A6P7HBY7</accession>
<evidence type="ECO:0000256" key="5">
    <source>
        <dbReference type="SAM" id="MobiDB-lite"/>
    </source>
</evidence>
<dbReference type="KEGG" id="dvv:114348880"/>
<feature type="compositionally biased region" description="Acidic residues" evidence="5">
    <location>
        <begin position="703"/>
        <end position="716"/>
    </location>
</feature>
<feature type="region of interest" description="Disordered" evidence="5">
    <location>
        <begin position="1739"/>
        <end position="1765"/>
    </location>
</feature>
<evidence type="ECO:0000256" key="3">
    <source>
        <dbReference type="ARBA" id="ARBA00022833"/>
    </source>
</evidence>
<feature type="compositionally biased region" description="Polar residues" evidence="5">
    <location>
        <begin position="754"/>
        <end position="778"/>
    </location>
</feature>
<feature type="compositionally biased region" description="Basic and acidic residues" evidence="5">
    <location>
        <begin position="1188"/>
        <end position="1198"/>
    </location>
</feature>
<dbReference type="InParanoid" id="A0A6P7HBY7"/>
<dbReference type="InterPro" id="IPR057031">
    <property type="entry name" value="SFR19-like_C"/>
</dbReference>
<feature type="compositionally biased region" description="Basic and acidic residues" evidence="5">
    <location>
        <begin position="1169"/>
        <end position="1181"/>
    </location>
</feature>
<dbReference type="PANTHER" id="PTHR12618:SF20">
    <property type="entry name" value="PHD AND RING FINGER DOMAIN-CONTAINING PROTEIN 1"/>
    <property type="match status" value="1"/>
</dbReference>
<dbReference type="PROSITE" id="PS00518">
    <property type="entry name" value="ZF_RING_1"/>
    <property type="match status" value="1"/>
</dbReference>
<feature type="domain" description="RING-type" evidence="7">
    <location>
        <begin position="147"/>
        <end position="188"/>
    </location>
</feature>
<dbReference type="InterPro" id="IPR047157">
    <property type="entry name" value="PHRF1/Atg35"/>
</dbReference>
<feature type="compositionally biased region" description="Polar residues" evidence="5">
    <location>
        <begin position="326"/>
        <end position="345"/>
    </location>
</feature>
<dbReference type="PROSITE" id="PS01359">
    <property type="entry name" value="ZF_PHD_1"/>
    <property type="match status" value="1"/>
</dbReference>
<dbReference type="Gene3D" id="3.30.40.10">
    <property type="entry name" value="Zinc/RING finger domain, C3HC4 (zinc finger)"/>
    <property type="match status" value="1"/>
</dbReference>
<feature type="compositionally biased region" description="Low complexity" evidence="5">
    <location>
        <begin position="346"/>
        <end position="364"/>
    </location>
</feature>
<reference evidence="8" key="1">
    <citation type="submission" date="2025-08" db="UniProtKB">
        <authorList>
            <consortium name="RefSeq"/>
        </authorList>
    </citation>
    <scope>IDENTIFICATION</scope>
    <source>
        <tissue evidence="8">Whole insect</tissue>
    </source>
</reference>
<dbReference type="Pfam" id="PF00628">
    <property type="entry name" value="PHD"/>
    <property type="match status" value="1"/>
</dbReference>
<dbReference type="InterPro" id="IPR013083">
    <property type="entry name" value="Znf_RING/FYVE/PHD"/>
</dbReference>
<feature type="region of interest" description="Disordered" evidence="5">
    <location>
        <begin position="392"/>
        <end position="415"/>
    </location>
</feature>
<dbReference type="Pfam" id="PF23030">
    <property type="entry name" value="SCAF11-like_C"/>
    <property type="match status" value="1"/>
</dbReference>
<name>A0A6P7HBY7_DIAVI</name>
<dbReference type="GO" id="GO:0008270">
    <property type="term" value="F:zinc ion binding"/>
    <property type="evidence" value="ECO:0007669"/>
    <property type="project" value="UniProtKB-KW"/>
</dbReference>
<proteinExistence type="predicted"/>
<evidence type="ECO:0000256" key="2">
    <source>
        <dbReference type="ARBA" id="ARBA00022771"/>
    </source>
</evidence>
<dbReference type="SUPFAM" id="SSF57850">
    <property type="entry name" value="RING/U-box"/>
    <property type="match status" value="1"/>
</dbReference>